<reference evidence="1" key="1">
    <citation type="journal article" date="2021" name="bioRxiv">
        <title>Whole Genome Assembly and Annotation of Northern Wild Rice, Zizania palustris L., Supports a Whole Genome Duplication in the Zizania Genus.</title>
        <authorList>
            <person name="Haas M."/>
            <person name="Kono T."/>
            <person name="Macchietto M."/>
            <person name="Millas R."/>
            <person name="McGilp L."/>
            <person name="Shao M."/>
            <person name="Duquette J."/>
            <person name="Hirsch C.N."/>
            <person name="Kimball J."/>
        </authorList>
    </citation>
    <scope>NUCLEOTIDE SEQUENCE</scope>
    <source>
        <tissue evidence="1">Fresh leaf tissue</tissue>
    </source>
</reference>
<reference evidence="1" key="2">
    <citation type="submission" date="2021-02" db="EMBL/GenBank/DDBJ databases">
        <authorList>
            <person name="Kimball J.A."/>
            <person name="Haas M.W."/>
            <person name="Macchietto M."/>
            <person name="Kono T."/>
            <person name="Duquette J."/>
            <person name="Shao M."/>
        </authorList>
    </citation>
    <scope>NUCLEOTIDE SEQUENCE</scope>
    <source>
        <tissue evidence="1">Fresh leaf tissue</tissue>
    </source>
</reference>
<protein>
    <submittedName>
        <fullName evidence="1">Uncharacterized protein</fullName>
    </submittedName>
</protein>
<accession>A0A8J6BZQ9</accession>
<keyword evidence="2" id="KW-1185">Reference proteome</keyword>
<evidence type="ECO:0000313" key="2">
    <source>
        <dbReference type="Proteomes" id="UP000729402"/>
    </source>
</evidence>
<name>A0A8J6BZQ9_ZIZPA</name>
<dbReference type="AlphaFoldDB" id="A0A8J6BZQ9"/>
<proteinExistence type="predicted"/>
<dbReference type="EMBL" id="JAAALK010000079">
    <property type="protein sequence ID" value="KAG8100199.1"/>
    <property type="molecule type" value="Genomic_DNA"/>
</dbReference>
<evidence type="ECO:0000313" key="1">
    <source>
        <dbReference type="EMBL" id="KAG8100199.1"/>
    </source>
</evidence>
<dbReference type="Proteomes" id="UP000729402">
    <property type="component" value="Unassembled WGS sequence"/>
</dbReference>
<organism evidence="1 2">
    <name type="scientific">Zizania palustris</name>
    <name type="common">Northern wild rice</name>
    <dbReference type="NCBI Taxonomy" id="103762"/>
    <lineage>
        <taxon>Eukaryota</taxon>
        <taxon>Viridiplantae</taxon>
        <taxon>Streptophyta</taxon>
        <taxon>Embryophyta</taxon>
        <taxon>Tracheophyta</taxon>
        <taxon>Spermatophyta</taxon>
        <taxon>Magnoliopsida</taxon>
        <taxon>Liliopsida</taxon>
        <taxon>Poales</taxon>
        <taxon>Poaceae</taxon>
        <taxon>BOP clade</taxon>
        <taxon>Oryzoideae</taxon>
        <taxon>Oryzeae</taxon>
        <taxon>Zizaniinae</taxon>
        <taxon>Zizania</taxon>
    </lineage>
</organism>
<sequence>MHQIRALVAHATPVPCNVCPVYTSTMRTPFTPPTRLHASMMCTLLHAGTMCGWHPRTERAPLYMRCAAVQHRPPSLAGAPPP</sequence>
<comment type="caution">
    <text evidence="1">The sequence shown here is derived from an EMBL/GenBank/DDBJ whole genome shotgun (WGS) entry which is preliminary data.</text>
</comment>
<gene>
    <name evidence="1" type="ORF">GUJ93_ZPchr0013g36182</name>
</gene>